<comment type="caution">
    <text evidence="1">The sequence shown here is derived from an EMBL/GenBank/DDBJ whole genome shotgun (WGS) entry which is preliminary data.</text>
</comment>
<dbReference type="Proteomes" id="UP000191285">
    <property type="component" value="Unassembled WGS sequence"/>
</dbReference>
<reference evidence="2" key="1">
    <citation type="journal article" date="2017" name="Nat. Microbiol.">
        <title>Global analysis of biosynthetic gene clusters reveals vast potential of secondary metabolite production in Penicillium species.</title>
        <authorList>
            <person name="Nielsen J.C."/>
            <person name="Grijseels S."/>
            <person name="Prigent S."/>
            <person name="Ji B."/>
            <person name="Dainat J."/>
            <person name="Nielsen K.F."/>
            <person name="Frisvad J.C."/>
            <person name="Workman M."/>
            <person name="Nielsen J."/>
        </authorList>
    </citation>
    <scope>NUCLEOTIDE SEQUENCE [LARGE SCALE GENOMIC DNA]</scope>
    <source>
        <strain evidence="2">IBT 24891</strain>
    </source>
</reference>
<organism evidence="1 2">
    <name type="scientific">Penicillium steckii</name>
    <dbReference type="NCBI Taxonomy" id="303698"/>
    <lineage>
        <taxon>Eukaryota</taxon>
        <taxon>Fungi</taxon>
        <taxon>Dikarya</taxon>
        <taxon>Ascomycota</taxon>
        <taxon>Pezizomycotina</taxon>
        <taxon>Eurotiomycetes</taxon>
        <taxon>Eurotiomycetidae</taxon>
        <taxon>Eurotiales</taxon>
        <taxon>Aspergillaceae</taxon>
        <taxon>Penicillium</taxon>
    </lineage>
</organism>
<protein>
    <submittedName>
        <fullName evidence="1">Uncharacterized protein</fullName>
    </submittedName>
</protein>
<accession>A0A1V6TJK1</accession>
<name>A0A1V6TJK1_9EURO</name>
<gene>
    <name evidence="1" type="ORF">PENSTE_c005G05818</name>
</gene>
<dbReference type="EMBL" id="MLKD01000005">
    <property type="protein sequence ID" value="OQE26497.1"/>
    <property type="molecule type" value="Genomic_DNA"/>
</dbReference>
<evidence type="ECO:0000313" key="1">
    <source>
        <dbReference type="EMBL" id="OQE26497.1"/>
    </source>
</evidence>
<dbReference type="STRING" id="303698.A0A1V6TJK1"/>
<dbReference type="OrthoDB" id="4777915at2759"/>
<keyword evidence="2" id="KW-1185">Reference proteome</keyword>
<sequence length="488" mass="57072">MYLLDCPHCGSDAQLAPEPQCQGRLLESVLNMHLPFQYLPKIFRYATIVMEHLLSSFVRVLRKLDDVDDLLAIFQEFENYPSALSAEDRSRLLDFPDLATQIERIQGAARPTGSLSKQDLLKKAALSPRDLTWPEIDVLKTRYWGRITFEESMVFCTALDTLAQVSEEHSTEIFNRLRVFQSRLYDEHEAKAIENASEEEGRRIDNVQEDEDQTELERMIQEGQPWLQKLWEEYHGEKPWGYAIFENPEWKAENPDIWESYERKSEHSRRMAFFAIVSTMKIESTYLVQPLDWPSKAPTEDESFSVTLRELRKQFKYLRSCTLKKDTTELAFDTGSLQKGPTEGLTEGILQNVFLYLDRNAAESVTKNHFANDFWIWAIDPEYEEDGEDQIGYKGYLRVRLQQLIHNFYVARYWHANEVSLKDLWVAAQKDPYNQSFVSLDEEEILGHDSTWEVATAVRSKNRGRVVWREEVETDILPRTEEQSDHGQ</sequence>
<proteinExistence type="predicted"/>
<evidence type="ECO:0000313" key="2">
    <source>
        <dbReference type="Proteomes" id="UP000191285"/>
    </source>
</evidence>
<dbReference type="AlphaFoldDB" id="A0A1V6TJK1"/>